<evidence type="ECO:0000313" key="3">
    <source>
        <dbReference type="Proteomes" id="UP000295680"/>
    </source>
</evidence>
<dbReference type="Proteomes" id="UP000295680">
    <property type="component" value="Unassembled WGS sequence"/>
</dbReference>
<dbReference type="SUPFAM" id="SSF47413">
    <property type="entry name" value="lambda repressor-like DNA-binding domains"/>
    <property type="match status" value="1"/>
</dbReference>
<dbReference type="AlphaFoldDB" id="A0A4R2K3L4"/>
<proteinExistence type="predicted"/>
<protein>
    <recommendedName>
        <fullName evidence="4">Helix-turn-helix protein</fullName>
    </recommendedName>
</protein>
<keyword evidence="3" id="KW-1185">Reference proteome</keyword>
<accession>A0A4R2K3L4</accession>
<feature type="region of interest" description="Disordered" evidence="1">
    <location>
        <begin position="115"/>
        <end position="137"/>
    </location>
</feature>
<name>A0A4R2K3L4_9PSEU</name>
<dbReference type="GO" id="GO:0003677">
    <property type="term" value="F:DNA binding"/>
    <property type="evidence" value="ECO:0007669"/>
    <property type="project" value="InterPro"/>
</dbReference>
<sequence>MRHVSENPWSRWLSGQLADRGWRPTDLHQRSGVPASRISDWIGKGVQPSIANARAAANALDVPLVTVLVAAGVLTQPEARQELSHYTVRELCDEIDLRFAELAAHTGDPELIRRELSGAELTRPATEEEPGHKHPPG</sequence>
<reference evidence="2 3" key="1">
    <citation type="submission" date="2019-03" db="EMBL/GenBank/DDBJ databases">
        <title>Genomic Encyclopedia of Type Strains, Phase IV (KMG-IV): sequencing the most valuable type-strain genomes for metagenomic binning, comparative biology and taxonomic classification.</title>
        <authorList>
            <person name="Goeker M."/>
        </authorList>
    </citation>
    <scope>NUCLEOTIDE SEQUENCE [LARGE SCALE GENOMIC DNA]</scope>
    <source>
        <strain evidence="2 3">DSM 45934</strain>
    </source>
</reference>
<gene>
    <name evidence="2" type="ORF">EV192_101127</name>
</gene>
<dbReference type="EMBL" id="SLWS01000001">
    <property type="protein sequence ID" value="TCO64359.1"/>
    <property type="molecule type" value="Genomic_DNA"/>
</dbReference>
<evidence type="ECO:0000313" key="2">
    <source>
        <dbReference type="EMBL" id="TCO64359.1"/>
    </source>
</evidence>
<evidence type="ECO:0008006" key="4">
    <source>
        <dbReference type="Google" id="ProtNLM"/>
    </source>
</evidence>
<dbReference type="InterPro" id="IPR010982">
    <property type="entry name" value="Lambda_DNA-bd_dom_sf"/>
</dbReference>
<feature type="compositionally biased region" description="Basic and acidic residues" evidence="1">
    <location>
        <begin position="125"/>
        <end position="137"/>
    </location>
</feature>
<organism evidence="2 3">
    <name type="scientific">Actinocrispum wychmicini</name>
    <dbReference type="NCBI Taxonomy" id="1213861"/>
    <lineage>
        <taxon>Bacteria</taxon>
        <taxon>Bacillati</taxon>
        <taxon>Actinomycetota</taxon>
        <taxon>Actinomycetes</taxon>
        <taxon>Pseudonocardiales</taxon>
        <taxon>Pseudonocardiaceae</taxon>
        <taxon>Actinocrispum</taxon>
    </lineage>
</organism>
<evidence type="ECO:0000256" key="1">
    <source>
        <dbReference type="SAM" id="MobiDB-lite"/>
    </source>
</evidence>
<comment type="caution">
    <text evidence="2">The sequence shown here is derived from an EMBL/GenBank/DDBJ whole genome shotgun (WGS) entry which is preliminary data.</text>
</comment>